<sequence length="474" mass="47591">MVAAGQAGAGPPRGGEKTRIAPLTQEAPGTGEPAGGIETDGAIPSRPVLPGRPVDPGRTTGALPVLDDARATLALTLAPRLAPRRTPGGGPTLEPIRDAITRAAADASGRDDTARATGARPDIAPVQTASGARVLDAAWRTTPRPFTETAVAGERPAPPTVTSAVAMVGVASANAGPPPDSVRVPALTPATIQAIPPLATRPPAPAPGTAADAVRSEALRPPAVPNESGAAQVAAQADSNPTKMADSPPGRHETVSETERQPSRDGAGLAAPTPFGQERVPDLRSAAQIEPRTIVAAQSRSDTAVASAAVATHQMSAAVPAPMPAAPAGQGGAPSAGIGVADVSRPPAGLSEQRSAGPNAGSVGPAAGDFFGASGSGVTPAGASGLGAAPLPLYNPFLARRTERRPPSRTSGAPQRGNGLWAILRVLRWRRNRRGGAPLETDLPEETAPSERAWLATLIARRRRLGIGVEKGPG</sequence>
<organism evidence="2 3">
    <name type="scientific">Methylorubrum populi</name>
    <dbReference type="NCBI Taxonomy" id="223967"/>
    <lineage>
        <taxon>Bacteria</taxon>
        <taxon>Pseudomonadati</taxon>
        <taxon>Pseudomonadota</taxon>
        <taxon>Alphaproteobacteria</taxon>
        <taxon>Hyphomicrobiales</taxon>
        <taxon>Methylobacteriaceae</taxon>
        <taxon>Methylorubrum</taxon>
    </lineage>
</organism>
<feature type="compositionally biased region" description="Basic and acidic residues" evidence="1">
    <location>
        <begin position="249"/>
        <end position="263"/>
    </location>
</feature>
<feature type="region of interest" description="Disordered" evidence="1">
    <location>
        <begin position="220"/>
        <end position="287"/>
    </location>
</feature>
<protein>
    <submittedName>
        <fullName evidence="2">Uncharacterized protein</fullName>
    </submittedName>
</protein>
<feature type="region of interest" description="Disordered" evidence="1">
    <location>
        <begin position="195"/>
        <end position="214"/>
    </location>
</feature>
<accession>A0A160PC13</accession>
<feature type="region of interest" description="Disordered" evidence="1">
    <location>
        <begin position="1"/>
        <end position="65"/>
    </location>
</feature>
<dbReference type="Proteomes" id="UP000218288">
    <property type="component" value="Chromosome"/>
</dbReference>
<feature type="region of interest" description="Disordered" evidence="1">
    <location>
        <begin position="104"/>
        <end position="124"/>
    </location>
</feature>
<evidence type="ECO:0000313" key="3">
    <source>
        <dbReference type="Proteomes" id="UP000218288"/>
    </source>
</evidence>
<gene>
    <name evidence="2" type="ORF">MPPM_1311</name>
</gene>
<evidence type="ECO:0000256" key="1">
    <source>
        <dbReference type="SAM" id="MobiDB-lite"/>
    </source>
</evidence>
<reference evidence="2 3" key="1">
    <citation type="journal article" date="2016" name="Genome Announc.">
        <title>Complete Genome Sequence of Methylobacterium populi P-1M, Isolated from Pink-Pigmented Household Biofilm.</title>
        <authorList>
            <person name="Morohoshi T."/>
            <person name="Ikeda T."/>
        </authorList>
    </citation>
    <scope>NUCLEOTIDE SEQUENCE [LARGE SCALE GENOMIC DNA]</scope>
    <source>
        <strain evidence="2 3">P-1M</strain>
    </source>
</reference>
<name>A0A160PC13_9HYPH</name>
<dbReference type="AlphaFoldDB" id="A0A160PC13"/>
<proteinExistence type="predicted"/>
<evidence type="ECO:0000313" key="2">
    <source>
        <dbReference type="EMBL" id="BAU89916.1"/>
    </source>
</evidence>
<dbReference type="EMBL" id="AP014809">
    <property type="protein sequence ID" value="BAU89916.1"/>
    <property type="molecule type" value="Genomic_DNA"/>
</dbReference>